<dbReference type="EMBL" id="CP045902">
    <property type="protein sequence ID" value="QQP38069.1"/>
    <property type="molecule type" value="Genomic_DNA"/>
</dbReference>
<dbReference type="PANTHER" id="PTHR13168:SF0">
    <property type="entry name" value="C-MYC-BINDING PROTEIN"/>
    <property type="match status" value="1"/>
</dbReference>
<evidence type="ECO:0000256" key="1">
    <source>
        <dbReference type="ARBA" id="ARBA00004123"/>
    </source>
</evidence>
<comment type="similarity">
    <text evidence="2">Belongs to the AMY1 family.</text>
</comment>
<feature type="compositionally biased region" description="Basic and acidic residues" evidence="4">
    <location>
        <begin position="62"/>
        <end position="72"/>
    </location>
</feature>
<keyword evidence="3" id="KW-0539">Nucleus</keyword>
<evidence type="ECO:0000256" key="3">
    <source>
        <dbReference type="ARBA" id="ARBA00023242"/>
    </source>
</evidence>
<protein>
    <submittedName>
        <fullName evidence="5">c-Myc-binding protein</fullName>
    </submittedName>
</protein>
<feature type="non-terminal residue" evidence="5">
    <location>
        <position position="80"/>
    </location>
</feature>
<evidence type="ECO:0000256" key="2">
    <source>
        <dbReference type="ARBA" id="ARBA00009389"/>
    </source>
</evidence>
<evidence type="ECO:0000256" key="4">
    <source>
        <dbReference type="SAM" id="MobiDB-lite"/>
    </source>
</evidence>
<organism evidence="5 6">
    <name type="scientific">Caligus rogercresseyi</name>
    <name type="common">Sea louse</name>
    <dbReference type="NCBI Taxonomy" id="217165"/>
    <lineage>
        <taxon>Eukaryota</taxon>
        <taxon>Metazoa</taxon>
        <taxon>Ecdysozoa</taxon>
        <taxon>Arthropoda</taxon>
        <taxon>Crustacea</taxon>
        <taxon>Multicrustacea</taxon>
        <taxon>Hexanauplia</taxon>
        <taxon>Copepoda</taxon>
        <taxon>Siphonostomatoida</taxon>
        <taxon>Caligidae</taxon>
        <taxon>Caligus</taxon>
    </lineage>
</organism>
<dbReference type="InterPro" id="IPR026060">
    <property type="entry name" value="AMY1"/>
</dbReference>
<keyword evidence="6" id="KW-1185">Reference proteome</keyword>
<dbReference type="GO" id="GO:0005634">
    <property type="term" value="C:nucleus"/>
    <property type="evidence" value="ECO:0007669"/>
    <property type="project" value="UniProtKB-SubCell"/>
</dbReference>
<sequence>MSAKSGNPIDAKREEFRKYLEREGILQCLTSVLVSLYEEPEKPKDGLLYLKNNFARDAAPPKSEEELDKLKEQNASLLKK</sequence>
<evidence type="ECO:0000313" key="5">
    <source>
        <dbReference type="EMBL" id="QQP38069.1"/>
    </source>
</evidence>
<accession>A0A7T8GUJ9</accession>
<dbReference type="Proteomes" id="UP000595437">
    <property type="component" value="Chromosome 13"/>
</dbReference>
<dbReference type="AlphaFoldDB" id="A0A7T8GUJ9"/>
<evidence type="ECO:0000313" key="6">
    <source>
        <dbReference type="Proteomes" id="UP000595437"/>
    </source>
</evidence>
<comment type="subcellular location">
    <subcellularLocation>
        <location evidence="1">Nucleus</location>
    </subcellularLocation>
</comment>
<name>A0A7T8GUJ9_CALRO</name>
<gene>
    <name evidence="5" type="ORF">FKW44_018547</name>
</gene>
<proteinExistence type="inferred from homology"/>
<dbReference type="GO" id="GO:0003713">
    <property type="term" value="F:transcription coactivator activity"/>
    <property type="evidence" value="ECO:0007669"/>
    <property type="project" value="InterPro"/>
</dbReference>
<feature type="region of interest" description="Disordered" evidence="4">
    <location>
        <begin position="60"/>
        <end position="80"/>
    </location>
</feature>
<dbReference type="OrthoDB" id="524165at2759"/>
<dbReference type="PRINTS" id="PR02028">
    <property type="entry name" value="CMYCBINDINGP"/>
</dbReference>
<dbReference type="PANTHER" id="PTHR13168">
    <property type="entry name" value="ASSOCIATE OF C-MYC AMY-1"/>
    <property type="match status" value="1"/>
</dbReference>
<reference evidence="6" key="1">
    <citation type="submission" date="2021-01" db="EMBL/GenBank/DDBJ databases">
        <title>Caligus Genome Assembly.</title>
        <authorList>
            <person name="Gallardo-Escarate C."/>
        </authorList>
    </citation>
    <scope>NUCLEOTIDE SEQUENCE [LARGE SCALE GENOMIC DNA]</scope>
</reference>